<feature type="compositionally biased region" description="Basic and acidic residues" evidence="1">
    <location>
        <begin position="262"/>
        <end position="277"/>
    </location>
</feature>
<feature type="compositionally biased region" description="Polar residues" evidence="1">
    <location>
        <begin position="246"/>
        <end position="256"/>
    </location>
</feature>
<name>A0A9N9RN35_9DIPT</name>
<evidence type="ECO:0000256" key="1">
    <source>
        <dbReference type="SAM" id="MobiDB-lite"/>
    </source>
</evidence>
<dbReference type="Proteomes" id="UP001153620">
    <property type="component" value="Chromosome 1"/>
</dbReference>
<dbReference type="PANTHER" id="PTHR34756:SF1">
    <property type="entry name" value="CELL DIVISION CYCLE-ASSOCIATED PROTEIN 3"/>
    <property type="match status" value="1"/>
</dbReference>
<dbReference type="InterPro" id="IPR038832">
    <property type="entry name" value="CDCA3"/>
</dbReference>
<reference evidence="2" key="1">
    <citation type="submission" date="2022-01" db="EMBL/GenBank/DDBJ databases">
        <authorList>
            <person name="King R."/>
        </authorList>
    </citation>
    <scope>NUCLEOTIDE SEQUENCE</scope>
</reference>
<feature type="compositionally biased region" description="Basic and acidic residues" evidence="1">
    <location>
        <begin position="123"/>
        <end position="137"/>
    </location>
</feature>
<keyword evidence="3" id="KW-1185">Reference proteome</keyword>
<dbReference type="OrthoDB" id="6337960at2759"/>
<feature type="region of interest" description="Disordered" evidence="1">
    <location>
        <begin position="178"/>
        <end position="277"/>
    </location>
</feature>
<sequence>MGNLVTKITTNNQQLNESNVSDIVVYEQKQVKKDVKDNKSPTALKAGLFKNAFFGNFDPRSPSAFIARTPIQIFRTGSSSKFNHQELLNESLNDTVDIDILTAEEHESLNSNTDLVDAVNKEEASVDKLEDNNKLPDPRSPTNEIARTPILIADEKKKTEDNLMKKITDKLIAAKIATDNDENEQNKGTESANSKKKSKPAEKNLIFEDDSENFDRFSTPPKKMNAQIGNDRTPLSCLANKARGSQPRNLLTSTPKGSKIPIFRDRTSASRIPRRLE</sequence>
<accession>A0A9N9RN35</accession>
<evidence type="ECO:0000313" key="3">
    <source>
        <dbReference type="Proteomes" id="UP001153620"/>
    </source>
</evidence>
<dbReference type="EMBL" id="OU895877">
    <property type="protein sequence ID" value="CAG9800139.1"/>
    <property type="molecule type" value="Genomic_DNA"/>
</dbReference>
<feature type="region of interest" description="Disordered" evidence="1">
    <location>
        <begin position="123"/>
        <end position="148"/>
    </location>
</feature>
<evidence type="ECO:0000313" key="2">
    <source>
        <dbReference type="EMBL" id="CAG9800139.1"/>
    </source>
</evidence>
<dbReference type="AlphaFoldDB" id="A0A9N9RN35"/>
<reference evidence="2" key="2">
    <citation type="submission" date="2022-10" db="EMBL/GenBank/DDBJ databases">
        <authorList>
            <consortium name="ENA_rothamsted_submissions"/>
            <consortium name="culmorum"/>
            <person name="King R."/>
        </authorList>
    </citation>
    <scope>NUCLEOTIDE SEQUENCE</scope>
</reference>
<gene>
    <name evidence="2" type="ORF">CHIRRI_LOCUS3090</name>
</gene>
<organism evidence="2 3">
    <name type="scientific">Chironomus riparius</name>
    <dbReference type="NCBI Taxonomy" id="315576"/>
    <lineage>
        <taxon>Eukaryota</taxon>
        <taxon>Metazoa</taxon>
        <taxon>Ecdysozoa</taxon>
        <taxon>Arthropoda</taxon>
        <taxon>Hexapoda</taxon>
        <taxon>Insecta</taxon>
        <taxon>Pterygota</taxon>
        <taxon>Neoptera</taxon>
        <taxon>Endopterygota</taxon>
        <taxon>Diptera</taxon>
        <taxon>Nematocera</taxon>
        <taxon>Chironomoidea</taxon>
        <taxon>Chironomidae</taxon>
        <taxon>Chironominae</taxon>
        <taxon>Chironomus</taxon>
    </lineage>
</organism>
<dbReference type="PANTHER" id="PTHR34756">
    <property type="entry name" value="CELL DIVISION CYCLE-ASSOCIATED PROTEIN 3"/>
    <property type="match status" value="1"/>
</dbReference>
<protein>
    <submittedName>
        <fullName evidence="2">Uncharacterized protein</fullName>
    </submittedName>
</protein>
<proteinExistence type="predicted"/>